<dbReference type="InterPro" id="IPR036291">
    <property type="entry name" value="NAD(P)-bd_dom_sf"/>
</dbReference>
<evidence type="ECO:0000256" key="1">
    <source>
        <dbReference type="ARBA" id="ARBA00023002"/>
    </source>
</evidence>
<comment type="caution">
    <text evidence="2">The sequence shown here is derived from an EMBL/GenBank/DDBJ whole genome shotgun (WGS) entry which is preliminary data.</text>
</comment>
<dbReference type="GO" id="GO:0016491">
    <property type="term" value="F:oxidoreductase activity"/>
    <property type="evidence" value="ECO:0007669"/>
    <property type="project" value="UniProtKB-KW"/>
</dbReference>
<dbReference type="RefSeq" id="WP_122196290.1">
    <property type="nucleotide sequence ID" value="NZ_JBHSKC010000023.1"/>
</dbReference>
<dbReference type="SUPFAM" id="SSF51735">
    <property type="entry name" value="NAD(P)-binding Rossmann-fold domains"/>
    <property type="match status" value="1"/>
</dbReference>
<evidence type="ECO:0000313" key="2">
    <source>
        <dbReference type="EMBL" id="RMI41798.1"/>
    </source>
</evidence>
<gene>
    <name evidence="2" type="ORF">EBO15_21905</name>
</gene>
<proteinExistence type="predicted"/>
<dbReference type="EMBL" id="RFFG01000039">
    <property type="protein sequence ID" value="RMI41798.1"/>
    <property type="molecule type" value="Genomic_DNA"/>
</dbReference>
<reference evidence="2 3" key="1">
    <citation type="submission" date="2018-10" db="EMBL/GenBank/DDBJ databases">
        <title>Isolation from soil.</title>
        <authorList>
            <person name="Hu J."/>
        </authorList>
    </citation>
    <scope>NUCLEOTIDE SEQUENCE [LARGE SCALE GENOMIC DNA]</scope>
    <source>
        <strain evidence="2 3">NEAU-Ht49</strain>
    </source>
</reference>
<organism evidence="2 3">
    <name type="scientific">Actinomadura harenae</name>
    <dbReference type="NCBI Taxonomy" id="2483351"/>
    <lineage>
        <taxon>Bacteria</taxon>
        <taxon>Bacillati</taxon>
        <taxon>Actinomycetota</taxon>
        <taxon>Actinomycetes</taxon>
        <taxon>Streptosporangiales</taxon>
        <taxon>Thermomonosporaceae</taxon>
        <taxon>Actinomadura</taxon>
    </lineage>
</organism>
<dbReference type="OrthoDB" id="2860165at2"/>
<name>A0A3M2M3U7_9ACTN</name>
<protein>
    <submittedName>
        <fullName evidence="2">SDR family NAD(P)-dependent oxidoreductase</fullName>
    </submittedName>
</protein>
<keyword evidence="3" id="KW-1185">Reference proteome</keyword>
<dbReference type="InterPro" id="IPR002347">
    <property type="entry name" value="SDR_fam"/>
</dbReference>
<dbReference type="Proteomes" id="UP000282674">
    <property type="component" value="Unassembled WGS sequence"/>
</dbReference>
<sequence>MKNIVIPGGTAGLGRALARACIERGDNVLAIGHDPANGERFVADGGEFLLADLSLIGENERVVREIEARFPSLDALVLCTRFFRSHRRETSDGIEHQFALFYLSRYLLGHGLAGLLDKAPEPVIVNVAGPGTPAGRIHWDDLELRRGYDGFEALFQGGRLNDLLGVSYAGAHPGSRIRYALVFPGNVAGNLAGEFDPRTAAQVERMKAAGLPVATAVPPIIDLIDGPPGEPLSAFSEGRRLGLTGPSFDRADAARLESITRSLLSERG</sequence>
<dbReference type="PANTHER" id="PTHR47534:SF3">
    <property type="entry name" value="ALCOHOL DEHYDROGENASE-LIKE C-TERMINAL DOMAIN-CONTAINING PROTEIN"/>
    <property type="match status" value="1"/>
</dbReference>
<dbReference type="Pfam" id="PF00106">
    <property type="entry name" value="adh_short"/>
    <property type="match status" value="1"/>
</dbReference>
<dbReference type="InterPro" id="IPR052228">
    <property type="entry name" value="Sec_Metab_Biosynth_Oxidored"/>
</dbReference>
<keyword evidence="1" id="KW-0560">Oxidoreductase</keyword>
<accession>A0A3M2M3U7</accession>
<dbReference type="Gene3D" id="3.40.50.720">
    <property type="entry name" value="NAD(P)-binding Rossmann-like Domain"/>
    <property type="match status" value="1"/>
</dbReference>
<evidence type="ECO:0000313" key="3">
    <source>
        <dbReference type="Proteomes" id="UP000282674"/>
    </source>
</evidence>
<dbReference type="PANTHER" id="PTHR47534">
    <property type="entry name" value="YALI0E05731P"/>
    <property type="match status" value="1"/>
</dbReference>
<dbReference type="AlphaFoldDB" id="A0A3M2M3U7"/>